<dbReference type="InterPro" id="IPR058163">
    <property type="entry name" value="LysR-type_TF_proteobact-type"/>
</dbReference>
<dbReference type="PANTHER" id="PTHR30537:SF31">
    <property type="entry name" value="TRANSCRIPTIONAL REGULATOR, LYSR FAMILY"/>
    <property type="match status" value="1"/>
</dbReference>
<dbReference type="PANTHER" id="PTHR30537">
    <property type="entry name" value="HTH-TYPE TRANSCRIPTIONAL REGULATOR"/>
    <property type="match status" value="1"/>
</dbReference>
<dbReference type="Pfam" id="PF00126">
    <property type="entry name" value="HTH_1"/>
    <property type="match status" value="1"/>
</dbReference>
<gene>
    <name evidence="6" type="primary">dmlR_31</name>
    <name evidence="6" type="ORF">LMG32289_05247</name>
</gene>
<dbReference type="InterPro" id="IPR036390">
    <property type="entry name" value="WH_DNA-bd_sf"/>
</dbReference>
<protein>
    <submittedName>
        <fullName evidence="6">HTH-type transcriptional regulator DmlR</fullName>
    </submittedName>
</protein>
<accession>A0ABM8XRT8</accession>
<dbReference type="Gene3D" id="1.10.10.10">
    <property type="entry name" value="Winged helix-like DNA-binding domain superfamily/Winged helix DNA-binding domain"/>
    <property type="match status" value="1"/>
</dbReference>
<dbReference type="Pfam" id="PF03466">
    <property type="entry name" value="LysR_substrate"/>
    <property type="match status" value="1"/>
</dbReference>
<dbReference type="SUPFAM" id="SSF53850">
    <property type="entry name" value="Periplasmic binding protein-like II"/>
    <property type="match status" value="1"/>
</dbReference>
<keyword evidence="4" id="KW-0804">Transcription</keyword>
<feature type="domain" description="HTH lysR-type" evidence="5">
    <location>
        <begin position="2"/>
        <end position="59"/>
    </location>
</feature>
<evidence type="ECO:0000256" key="2">
    <source>
        <dbReference type="ARBA" id="ARBA00023015"/>
    </source>
</evidence>
<dbReference type="PROSITE" id="PS50931">
    <property type="entry name" value="HTH_LYSR"/>
    <property type="match status" value="1"/>
</dbReference>
<dbReference type="InterPro" id="IPR036388">
    <property type="entry name" value="WH-like_DNA-bd_sf"/>
</dbReference>
<comment type="caution">
    <text evidence="6">The sequence shown here is derived from an EMBL/GenBank/DDBJ whole genome shotgun (WGS) entry which is preliminary data.</text>
</comment>
<dbReference type="InterPro" id="IPR000847">
    <property type="entry name" value="LysR_HTH_N"/>
</dbReference>
<keyword evidence="7" id="KW-1185">Reference proteome</keyword>
<dbReference type="Proteomes" id="UP000706525">
    <property type="component" value="Unassembled WGS sequence"/>
</dbReference>
<dbReference type="EMBL" id="CAJZAG010000011">
    <property type="protein sequence ID" value="CAG9183003.1"/>
    <property type="molecule type" value="Genomic_DNA"/>
</dbReference>
<evidence type="ECO:0000256" key="3">
    <source>
        <dbReference type="ARBA" id="ARBA00023125"/>
    </source>
</evidence>
<evidence type="ECO:0000256" key="4">
    <source>
        <dbReference type="ARBA" id="ARBA00023163"/>
    </source>
</evidence>
<name>A0ABM8XRT8_9BURK</name>
<evidence type="ECO:0000256" key="1">
    <source>
        <dbReference type="ARBA" id="ARBA00009437"/>
    </source>
</evidence>
<evidence type="ECO:0000313" key="7">
    <source>
        <dbReference type="Proteomes" id="UP000706525"/>
    </source>
</evidence>
<reference evidence="6 7" key="1">
    <citation type="submission" date="2021-08" db="EMBL/GenBank/DDBJ databases">
        <authorList>
            <person name="Peeters C."/>
        </authorList>
    </citation>
    <scope>NUCLEOTIDE SEQUENCE [LARGE SCALE GENOMIC DNA]</scope>
    <source>
        <strain evidence="6 7">LMG 32289</strain>
    </source>
</reference>
<sequence>MIDLNDVYYFAKVVEHQGITAAARVLDVPKSNISRRILALEAALGARLIQRTSRRFVITEIGVEFHRHAVAMLVEAEAAESVVRTRTAEPSGTIRFTCSVAVAQLVLATLIPRFMATYPRVRIVEHATNRHVDLVHEGFDMGLRAHMGPLPDSSLVQRPLAQIPWYLFASPGYLRRKGVPSAPEELAGHDAIALGATQDAYVWQLRDVRHADQTHAVPYSPSLVSDDMATLKAAACEGVGIVALPGYVGRAEITAGKLVRVLPQWIVGVATLTLLMPSRRGLLPSVRTFAEYLAEHVPTVVQ</sequence>
<keyword evidence="3" id="KW-0238">DNA-binding</keyword>
<dbReference type="RefSeq" id="WP_223993712.1">
    <property type="nucleotide sequence ID" value="NZ_CAJZAG010000011.1"/>
</dbReference>
<dbReference type="Gene3D" id="3.40.190.290">
    <property type="match status" value="1"/>
</dbReference>
<proteinExistence type="inferred from homology"/>
<dbReference type="SUPFAM" id="SSF46785">
    <property type="entry name" value="Winged helix' DNA-binding domain"/>
    <property type="match status" value="1"/>
</dbReference>
<dbReference type="InterPro" id="IPR005119">
    <property type="entry name" value="LysR_subst-bd"/>
</dbReference>
<organism evidence="6 7">
    <name type="scientific">Cupriavidus pampae</name>
    <dbReference type="NCBI Taxonomy" id="659251"/>
    <lineage>
        <taxon>Bacteria</taxon>
        <taxon>Pseudomonadati</taxon>
        <taxon>Pseudomonadota</taxon>
        <taxon>Betaproteobacteria</taxon>
        <taxon>Burkholderiales</taxon>
        <taxon>Burkholderiaceae</taxon>
        <taxon>Cupriavidus</taxon>
    </lineage>
</organism>
<keyword evidence="2" id="KW-0805">Transcription regulation</keyword>
<evidence type="ECO:0000259" key="5">
    <source>
        <dbReference type="PROSITE" id="PS50931"/>
    </source>
</evidence>
<evidence type="ECO:0000313" key="6">
    <source>
        <dbReference type="EMBL" id="CAG9183003.1"/>
    </source>
</evidence>
<comment type="similarity">
    <text evidence="1">Belongs to the LysR transcriptional regulatory family.</text>
</comment>